<comment type="similarity">
    <text evidence="3">Belongs to the peptidase S9C family.</text>
</comment>
<accession>A0A915AWA5</accession>
<dbReference type="SUPFAM" id="SSF53474">
    <property type="entry name" value="alpha/beta-Hydrolases"/>
    <property type="match status" value="1"/>
</dbReference>
<comment type="subunit">
    <text evidence="4">Homotetramer.</text>
</comment>
<comment type="subcellular location">
    <subcellularLocation>
        <location evidence="2">Cytoplasm</location>
    </subcellularLocation>
</comment>
<dbReference type="PANTHER" id="PTHR42776:SF4">
    <property type="entry name" value="ACYLAMINO-ACID-RELEASING ENZYME"/>
    <property type="match status" value="1"/>
</dbReference>
<evidence type="ECO:0000259" key="9">
    <source>
        <dbReference type="Pfam" id="PF00326"/>
    </source>
</evidence>
<keyword evidence="11" id="KW-1185">Reference proteome</keyword>
<feature type="domain" description="Peptidase S9 prolyl oligopeptidase catalytic" evidence="9">
    <location>
        <begin position="599"/>
        <end position="809"/>
    </location>
</feature>
<dbReference type="GO" id="GO:0006508">
    <property type="term" value="P:proteolysis"/>
    <property type="evidence" value="ECO:0007669"/>
    <property type="project" value="InterPro"/>
</dbReference>
<protein>
    <recommendedName>
        <fullName evidence="6">Acylamino-acid-releasing enzyme</fullName>
        <ecNumber evidence="5">3.4.19.1</ecNumber>
    </recommendedName>
</protein>
<feature type="domain" description="Acylamino-acid-releasing enzyme N-terminal" evidence="10">
    <location>
        <begin position="226"/>
        <end position="539"/>
    </location>
</feature>
<evidence type="ECO:0000259" key="10">
    <source>
        <dbReference type="Pfam" id="PF19283"/>
    </source>
</evidence>
<dbReference type="AlphaFoldDB" id="A0A915AWA5"/>
<dbReference type="Pfam" id="PF19283">
    <property type="entry name" value="APEH_N"/>
    <property type="match status" value="1"/>
</dbReference>
<dbReference type="GO" id="GO:0004252">
    <property type="term" value="F:serine-type endopeptidase activity"/>
    <property type="evidence" value="ECO:0007669"/>
    <property type="project" value="TreeGrafter"/>
</dbReference>
<evidence type="ECO:0000256" key="3">
    <source>
        <dbReference type="ARBA" id="ARBA00010040"/>
    </source>
</evidence>
<evidence type="ECO:0000256" key="2">
    <source>
        <dbReference type="ARBA" id="ARBA00004496"/>
    </source>
</evidence>
<evidence type="ECO:0000256" key="1">
    <source>
        <dbReference type="ARBA" id="ARBA00000721"/>
    </source>
</evidence>
<keyword evidence="8" id="KW-0378">Hydrolase</keyword>
<dbReference type="Pfam" id="PF00326">
    <property type="entry name" value="Peptidase_S9"/>
    <property type="match status" value="1"/>
</dbReference>
<keyword evidence="7" id="KW-0963">Cytoplasm</keyword>
<dbReference type="WBParaSite" id="PgR016_g086_t06">
    <property type="protein sequence ID" value="PgR016_g086_t06"/>
    <property type="gene ID" value="PgR016_g086"/>
</dbReference>
<dbReference type="PANTHER" id="PTHR42776">
    <property type="entry name" value="SERINE PEPTIDASE S9 FAMILY MEMBER"/>
    <property type="match status" value="1"/>
</dbReference>
<dbReference type="FunFam" id="3.40.50.1820:FF:000043">
    <property type="entry name" value="acylamino-acid-releasing enzyme"/>
    <property type="match status" value="1"/>
</dbReference>
<dbReference type="Proteomes" id="UP000887569">
    <property type="component" value="Unplaced"/>
</dbReference>
<evidence type="ECO:0000256" key="7">
    <source>
        <dbReference type="ARBA" id="ARBA00022490"/>
    </source>
</evidence>
<reference evidence="12" key="1">
    <citation type="submission" date="2022-11" db="UniProtKB">
        <authorList>
            <consortium name="WormBaseParasite"/>
        </authorList>
    </citation>
    <scope>IDENTIFICATION</scope>
</reference>
<evidence type="ECO:0000256" key="6">
    <source>
        <dbReference type="ARBA" id="ARBA00018421"/>
    </source>
</evidence>
<name>A0A915AWA5_PARUN</name>
<organism evidence="11 12">
    <name type="scientific">Parascaris univalens</name>
    <name type="common">Nematode worm</name>
    <dbReference type="NCBI Taxonomy" id="6257"/>
    <lineage>
        <taxon>Eukaryota</taxon>
        <taxon>Metazoa</taxon>
        <taxon>Ecdysozoa</taxon>
        <taxon>Nematoda</taxon>
        <taxon>Chromadorea</taxon>
        <taxon>Rhabditida</taxon>
        <taxon>Spirurina</taxon>
        <taxon>Ascaridomorpha</taxon>
        <taxon>Ascaridoidea</taxon>
        <taxon>Ascarididae</taxon>
        <taxon>Parascaris</taxon>
    </lineage>
</organism>
<dbReference type="GO" id="GO:0008242">
    <property type="term" value="F:omega peptidase activity"/>
    <property type="evidence" value="ECO:0007669"/>
    <property type="project" value="UniProtKB-EC"/>
</dbReference>
<dbReference type="Gene3D" id="2.120.10.30">
    <property type="entry name" value="TolB, C-terminal domain"/>
    <property type="match status" value="1"/>
</dbReference>
<dbReference type="Gene3D" id="3.40.50.1820">
    <property type="entry name" value="alpha/beta hydrolase"/>
    <property type="match status" value="1"/>
</dbReference>
<evidence type="ECO:0000256" key="4">
    <source>
        <dbReference type="ARBA" id="ARBA00011881"/>
    </source>
</evidence>
<evidence type="ECO:0000256" key="5">
    <source>
        <dbReference type="ARBA" id="ARBA00012917"/>
    </source>
</evidence>
<dbReference type="SUPFAM" id="SSF82171">
    <property type="entry name" value="DPP6 N-terminal domain-like"/>
    <property type="match status" value="1"/>
</dbReference>
<dbReference type="EC" id="3.4.19.1" evidence="5"/>
<evidence type="ECO:0000313" key="11">
    <source>
        <dbReference type="Proteomes" id="UP000887569"/>
    </source>
</evidence>
<dbReference type="InterPro" id="IPR001375">
    <property type="entry name" value="Peptidase_S9_cat"/>
</dbReference>
<evidence type="ECO:0000256" key="8">
    <source>
        <dbReference type="ARBA" id="ARBA00022801"/>
    </source>
</evidence>
<dbReference type="InterPro" id="IPR045550">
    <property type="entry name" value="AARE_N"/>
</dbReference>
<sequence>GQSCSTKLRIRSSNDTTNPASGNLSAVITISFTFPNYPRRLLSPRFFSFKLWGISLFFFISHRSLNGIDGDGGNVNGDFLPQRMEGVSTKAIKAIEKLKDLYGDIAKVPIILSGRIQSTSNGRYIQIVSIWSSRAVEMKISHRTQRMSIIYKKAMDDQLYELISTTSMPLISFENIYAVYSKFDSKIATLITQPDEKNPKERKQYIKIYDLMNHIELCCVDITMAKKCGLIHTYEEFGGFKWSNGEGHILFTAEKFTRNAEYFDSDLDWSIEEKLLESNIGDKFKLIDNWGEQRYDIRYPVLCIMDIISGSITVMDQIPRDLTPSYSIWAPHDEGIVFFGMKNEPFKLGKIYCNNRRGALYYYELKNAQLYALSEENVAIEGISFSPDNTKLVYFQRAAKGPHRATSALYLMDWESKRRREVVPLVDAPTSYVGFPGFQLANIPQRCWANDNKRVILSSVWRCGEEILVVDTSSGNVKKISNIENTDGCWSLLDVMDDNLLVACSAPNRPPTTLLGRLPNRGKEENILWSKFDNCSTPSVEVPLKFLNYSWRILGFRRKDGTQYDGLLYLPKGDDPLALVVNPHGGPHSCSMASWPRPEIVLLLNSGYAVLSVNYHGSIGYGENFLRSLLGHCGDMDVKDIQHAVEVVLDCISRFDRSRIVLFGGSHGGFLVSHLIGQYPGFYKACVARNPVLNVAALFELSDIPDWSVVCCTGLDQDWSKGLTKDQREKMYNSSPIAYVEKIVTPYLLLNGEKDLRVVSHYRPFLRNLAARGVPYGVLTYPDSCHPLNEIDVEADLAINMIRWFDKYLH</sequence>
<comment type="catalytic activity">
    <reaction evidence="1">
        <text>Cleavage of an N-acetyl or N-formyl amino acid from the N-terminus of a polypeptide.</text>
        <dbReference type="EC" id="3.4.19.1"/>
    </reaction>
</comment>
<dbReference type="GO" id="GO:0005737">
    <property type="term" value="C:cytoplasm"/>
    <property type="evidence" value="ECO:0007669"/>
    <property type="project" value="UniProtKB-SubCell"/>
</dbReference>
<proteinExistence type="inferred from homology"/>
<dbReference type="InterPro" id="IPR011042">
    <property type="entry name" value="6-blade_b-propeller_TolB-like"/>
</dbReference>
<dbReference type="InterPro" id="IPR029058">
    <property type="entry name" value="AB_hydrolase_fold"/>
</dbReference>
<evidence type="ECO:0000313" key="12">
    <source>
        <dbReference type="WBParaSite" id="PgR016_g086_t06"/>
    </source>
</evidence>